<dbReference type="Pfam" id="PF02706">
    <property type="entry name" value="Wzz"/>
    <property type="match status" value="1"/>
</dbReference>
<evidence type="ECO:0000259" key="7">
    <source>
        <dbReference type="Pfam" id="PF02706"/>
    </source>
</evidence>
<reference evidence="8 9" key="1">
    <citation type="submission" date="2020-07" db="EMBL/GenBank/DDBJ databases">
        <title>Taxonomic revisions and descriptions of new bacterial species based on genomic comparisons in the high-G+C-content subgroup of the family Alcaligenaceae.</title>
        <authorList>
            <person name="Szabo A."/>
            <person name="Felfoldi T."/>
        </authorList>
    </citation>
    <scope>NUCLEOTIDE SEQUENCE [LARGE SCALE GENOMIC DNA]</scope>
    <source>
        <strain evidence="8 9">DSM 25264</strain>
    </source>
</reference>
<evidence type="ECO:0000256" key="2">
    <source>
        <dbReference type="ARBA" id="ARBA00022475"/>
    </source>
</evidence>
<keyword evidence="4 6" id="KW-1133">Transmembrane helix</keyword>
<feature type="domain" description="Polysaccharide chain length determinant N-terminal" evidence="7">
    <location>
        <begin position="14"/>
        <end position="67"/>
    </location>
</feature>
<keyword evidence="3 6" id="KW-0812">Transmembrane</keyword>
<dbReference type="EMBL" id="JACCEW010000006">
    <property type="protein sequence ID" value="NYT38708.1"/>
    <property type="molecule type" value="Genomic_DNA"/>
</dbReference>
<evidence type="ECO:0000313" key="9">
    <source>
        <dbReference type="Proteomes" id="UP000580517"/>
    </source>
</evidence>
<dbReference type="GO" id="GO:0004713">
    <property type="term" value="F:protein tyrosine kinase activity"/>
    <property type="evidence" value="ECO:0007669"/>
    <property type="project" value="TreeGrafter"/>
</dbReference>
<feature type="transmembrane region" description="Helical" evidence="6">
    <location>
        <begin position="329"/>
        <end position="348"/>
    </location>
</feature>
<dbReference type="OrthoDB" id="6535795at2"/>
<comment type="caution">
    <text evidence="8">The sequence shown here is derived from an EMBL/GenBank/DDBJ whole genome shotgun (WGS) entry which is preliminary data.</text>
</comment>
<dbReference type="InterPro" id="IPR003856">
    <property type="entry name" value="LPS_length_determ_N"/>
</dbReference>
<dbReference type="PANTHER" id="PTHR32309:SF13">
    <property type="entry name" value="FERRIC ENTEROBACTIN TRANSPORT PROTEIN FEPE"/>
    <property type="match status" value="1"/>
</dbReference>
<evidence type="ECO:0000256" key="3">
    <source>
        <dbReference type="ARBA" id="ARBA00022692"/>
    </source>
</evidence>
<organism evidence="8 9">
    <name type="scientific">Allopusillimonas soli</name>
    <dbReference type="NCBI Taxonomy" id="659016"/>
    <lineage>
        <taxon>Bacteria</taxon>
        <taxon>Pseudomonadati</taxon>
        <taxon>Pseudomonadota</taxon>
        <taxon>Betaproteobacteria</taxon>
        <taxon>Burkholderiales</taxon>
        <taxon>Alcaligenaceae</taxon>
        <taxon>Allopusillimonas</taxon>
    </lineage>
</organism>
<evidence type="ECO:0000313" key="8">
    <source>
        <dbReference type="EMBL" id="NYT38708.1"/>
    </source>
</evidence>
<dbReference type="InterPro" id="IPR050445">
    <property type="entry name" value="Bact_polysacc_biosynth/exp"/>
</dbReference>
<accession>A0A853FGA5</accession>
<evidence type="ECO:0000256" key="4">
    <source>
        <dbReference type="ARBA" id="ARBA00022989"/>
    </source>
</evidence>
<dbReference type="SUPFAM" id="SSF160355">
    <property type="entry name" value="Bacterial polysaccharide co-polymerase-like"/>
    <property type="match status" value="1"/>
</dbReference>
<dbReference type="PANTHER" id="PTHR32309">
    <property type="entry name" value="TYROSINE-PROTEIN KINASE"/>
    <property type="match status" value="1"/>
</dbReference>
<dbReference type="RefSeq" id="WP_129970629.1">
    <property type="nucleotide sequence ID" value="NZ_JACCEW010000006.1"/>
</dbReference>
<feature type="transmembrane region" description="Helical" evidence="6">
    <location>
        <begin position="30"/>
        <end position="49"/>
    </location>
</feature>
<dbReference type="AlphaFoldDB" id="A0A853FGA5"/>
<keyword evidence="2" id="KW-1003">Cell membrane</keyword>
<gene>
    <name evidence="8" type="ORF">H0A68_17655</name>
</gene>
<dbReference type="GO" id="GO:0005886">
    <property type="term" value="C:plasma membrane"/>
    <property type="evidence" value="ECO:0007669"/>
    <property type="project" value="UniProtKB-SubCell"/>
</dbReference>
<dbReference type="Gene3D" id="3.30.1890.10">
    <property type="entry name" value="FepE-like"/>
    <property type="match status" value="1"/>
</dbReference>
<keyword evidence="5 6" id="KW-0472">Membrane</keyword>
<name>A0A853FGA5_9BURK</name>
<proteinExistence type="predicted"/>
<evidence type="ECO:0000256" key="6">
    <source>
        <dbReference type="SAM" id="Phobius"/>
    </source>
</evidence>
<sequence length="361" mass="40993">MTSPPQHAKRPIDDELDIFLFFVLLWRKRLFIWACMLIGMALAAAYTYLVPEKWTSTARLQPPKIEQIRGYLEQRRAMARVDGNKTVDTAALTNALYSRFVALAAEARHKMDYLAGTAYYRRLLKHRGTMASPGALYHLAEDALHIKAPEAGQIAPYHELSFTADSPESAQQTLAGFIAWINDLAFRQVDTEFNDALDAQIMSRQTALRNIDLHLHAERDHRIAQLEAALHTAQAAELGDYALGRAQDGTMVIELSDARRLYMHGEKYLRAELATAKETPVIHPPHYHEMQRDLRALQPLRSYDIRTQSYDYQLAPTLPMRRDSPQRTMSIMLGALLGMLAACFWTLVMVGHARQPYTACE</sequence>
<evidence type="ECO:0000256" key="1">
    <source>
        <dbReference type="ARBA" id="ARBA00004651"/>
    </source>
</evidence>
<protein>
    <submittedName>
        <fullName evidence="8">LPS O-antigen chain length determinant protein WzzB</fullName>
    </submittedName>
</protein>
<evidence type="ECO:0000256" key="5">
    <source>
        <dbReference type="ARBA" id="ARBA00023136"/>
    </source>
</evidence>
<keyword evidence="9" id="KW-1185">Reference proteome</keyword>
<dbReference type="Proteomes" id="UP000580517">
    <property type="component" value="Unassembled WGS sequence"/>
</dbReference>
<comment type="subcellular location">
    <subcellularLocation>
        <location evidence="1">Cell membrane</location>
        <topology evidence="1">Multi-pass membrane protein</topology>
    </subcellularLocation>
</comment>